<organism evidence="1 2">
    <name type="scientific">Racocetra persica</name>
    <dbReference type="NCBI Taxonomy" id="160502"/>
    <lineage>
        <taxon>Eukaryota</taxon>
        <taxon>Fungi</taxon>
        <taxon>Fungi incertae sedis</taxon>
        <taxon>Mucoromycota</taxon>
        <taxon>Glomeromycotina</taxon>
        <taxon>Glomeromycetes</taxon>
        <taxon>Diversisporales</taxon>
        <taxon>Gigasporaceae</taxon>
        <taxon>Racocetra</taxon>
    </lineage>
</organism>
<evidence type="ECO:0000313" key="2">
    <source>
        <dbReference type="Proteomes" id="UP000789920"/>
    </source>
</evidence>
<evidence type="ECO:0000313" key="1">
    <source>
        <dbReference type="EMBL" id="CAG8501399.1"/>
    </source>
</evidence>
<protein>
    <submittedName>
        <fullName evidence="1">24840_t:CDS:1</fullName>
    </submittedName>
</protein>
<comment type="caution">
    <text evidence="1">The sequence shown here is derived from an EMBL/GenBank/DDBJ whole genome shotgun (WGS) entry which is preliminary data.</text>
</comment>
<gene>
    <name evidence="1" type="ORF">RPERSI_LOCUS1840</name>
</gene>
<dbReference type="Proteomes" id="UP000789920">
    <property type="component" value="Unassembled WGS sequence"/>
</dbReference>
<reference evidence="1" key="1">
    <citation type="submission" date="2021-06" db="EMBL/GenBank/DDBJ databases">
        <authorList>
            <person name="Kallberg Y."/>
            <person name="Tangrot J."/>
            <person name="Rosling A."/>
        </authorList>
    </citation>
    <scope>NUCLEOTIDE SEQUENCE</scope>
    <source>
        <strain evidence="1">MA461A</strain>
    </source>
</reference>
<name>A0ACA9L1S7_9GLOM</name>
<keyword evidence="2" id="KW-1185">Reference proteome</keyword>
<proteinExistence type="predicted"/>
<sequence length="407" mass="46136">MILNLIPLLVVAVAGYYIFIKFIAGKLDCPSNNPNIQGLEKEEIKAAIKEGETKQKELKDEIKELDKERKEILSGSDSDKNEKAKEKLESKEEKMKELQEIETNLQDLKVVDKGVCLEPSPSSKNEAPLPTTELPKPASPLVTFMNTPVKAKKLATMEATQKELSEAKKQLDKNESIIKKNETDIAKLYDELSKGGEHLTEEQIKSKNNSLRAATAPVVYVCSGFDGDAAVNYVRGSDGERDTNTVSKSQNKLNHLLSDSQEKIIKRLEDLEKKTGQLQPIDRIKDTQKLSPEELKDLLDKARQASPEERKRIMDEIITKTHQEQEAINKILQEDRNKQEKKMLKTLEEAKQAEQQGDKIKASQLFAEARQHQQTINTQNELIAELKKKQVEREKMAKELTQEIDNP</sequence>
<accession>A0ACA9L1S7</accession>
<dbReference type="EMBL" id="CAJVQC010001835">
    <property type="protein sequence ID" value="CAG8501399.1"/>
    <property type="molecule type" value="Genomic_DNA"/>
</dbReference>